<dbReference type="RefSeq" id="WP_265142890.1">
    <property type="nucleotide sequence ID" value="NZ_JAPCHZ010000001.1"/>
</dbReference>
<accession>A0ABT3JIK6</accession>
<dbReference type="PANTHER" id="PTHR45947">
    <property type="entry name" value="SULFOQUINOVOSYL TRANSFERASE SQD2"/>
    <property type="match status" value="1"/>
</dbReference>
<gene>
    <name evidence="3" type="primary">bshA</name>
    <name evidence="3" type="ORF">OK344_00140</name>
</gene>
<dbReference type="PANTHER" id="PTHR45947:SF3">
    <property type="entry name" value="SULFOQUINOVOSYL TRANSFERASE SQD2"/>
    <property type="match status" value="1"/>
</dbReference>
<evidence type="ECO:0000313" key="4">
    <source>
        <dbReference type="Proteomes" id="UP001209107"/>
    </source>
</evidence>
<dbReference type="InterPro" id="IPR028098">
    <property type="entry name" value="Glyco_trans_4-like_N"/>
</dbReference>
<feature type="domain" description="Glycosyl transferase family 1" evidence="1">
    <location>
        <begin position="190"/>
        <end position="351"/>
    </location>
</feature>
<dbReference type="Gene3D" id="3.40.50.2000">
    <property type="entry name" value="Glycogen Phosphorylase B"/>
    <property type="match status" value="2"/>
</dbReference>
<sequence length="382" mass="43215">MKIGILCYPTYGGSGIVATELGMSLANKGYEVHFISSNLPARLDITNPNIFFHKVNVQTYPLFQYQPYDIALSSMIYRVVNLYKLDLLHAHYAIPYAYAAFTAKQMLKEEGKDIPLVTTLHGTDITLVGQHPSYKHAVEFSINQSDTITSVSESLKKDTLQIFNIKKEIKVITNFIDNTEFDEFNVCSRKQFATDDEKILIHVSNLRPVKRIIDVLEIFKDVEKHVKSKLIIIGEGPDMEKVNEFLEKNPNLINKIRLLGKVNDLYRILQLSDVFLLPSEQESFGLAALEAMAAQTPVISSNAGGIPEVNIQGETGYLAEIGNVKAMSNYAIKLLSNDELLLEMKRNAKKQAIKFDLKNILPLYEQMYDETLKNFKNDTPNQ</sequence>
<dbReference type="Proteomes" id="UP001209107">
    <property type="component" value="Unassembled WGS sequence"/>
</dbReference>
<proteinExistence type="predicted"/>
<reference evidence="3 4" key="1">
    <citation type="submission" date="2022-10" db="EMBL/GenBank/DDBJ databases">
        <title>Kaistella sp. BT-6-1-3.</title>
        <authorList>
            <person name="Ai J."/>
            <person name="Deng Z."/>
        </authorList>
    </citation>
    <scope>NUCLEOTIDE SEQUENCE [LARGE SCALE GENOMIC DNA]</scope>
    <source>
        <strain evidence="3 4">BT6-1-3</strain>
    </source>
</reference>
<dbReference type="InterPro" id="IPR050194">
    <property type="entry name" value="Glycosyltransferase_grp1"/>
</dbReference>
<evidence type="ECO:0000259" key="2">
    <source>
        <dbReference type="Pfam" id="PF13439"/>
    </source>
</evidence>
<comment type="caution">
    <text evidence="3">The sequence shown here is derived from an EMBL/GenBank/DDBJ whole genome shotgun (WGS) entry which is preliminary data.</text>
</comment>
<protein>
    <submittedName>
        <fullName evidence="3">N-acetyl-alpha-D-glucosaminyl L-malate synthase BshA</fullName>
    </submittedName>
</protein>
<dbReference type="NCBIfam" id="TIGR03999">
    <property type="entry name" value="thiol_BshA"/>
    <property type="match status" value="1"/>
</dbReference>
<dbReference type="EMBL" id="JAPCHZ010000001">
    <property type="protein sequence ID" value="MCW4450618.1"/>
    <property type="molecule type" value="Genomic_DNA"/>
</dbReference>
<dbReference type="InterPro" id="IPR023881">
    <property type="entry name" value="Thiol_BshA"/>
</dbReference>
<organism evidence="3 4">
    <name type="scientific">Kaistella yananensis</name>
    <dbReference type="NCBI Taxonomy" id="2989820"/>
    <lineage>
        <taxon>Bacteria</taxon>
        <taxon>Pseudomonadati</taxon>
        <taxon>Bacteroidota</taxon>
        <taxon>Flavobacteriia</taxon>
        <taxon>Flavobacteriales</taxon>
        <taxon>Weeksellaceae</taxon>
        <taxon>Chryseobacterium group</taxon>
        <taxon>Kaistella</taxon>
    </lineage>
</organism>
<keyword evidence="4" id="KW-1185">Reference proteome</keyword>
<dbReference type="InterPro" id="IPR001296">
    <property type="entry name" value="Glyco_trans_1"/>
</dbReference>
<name>A0ABT3JIK6_9FLAO</name>
<dbReference type="Pfam" id="PF13439">
    <property type="entry name" value="Glyco_transf_4"/>
    <property type="match status" value="1"/>
</dbReference>
<evidence type="ECO:0000259" key="1">
    <source>
        <dbReference type="Pfam" id="PF00534"/>
    </source>
</evidence>
<dbReference type="Pfam" id="PF00534">
    <property type="entry name" value="Glycos_transf_1"/>
    <property type="match status" value="1"/>
</dbReference>
<evidence type="ECO:0000313" key="3">
    <source>
        <dbReference type="EMBL" id="MCW4450618.1"/>
    </source>
</evidence>
<dbReference type="SUPFAM" id="SSF53756">
    <property type="entry name" value="UDP-Glycosyltransferase/glycogen phosphorylase"/>
    <property type="match status" value="1"/>
</dbReference>
<feature type="domain" description="Glycosyltransferase subfamily 4-like N-terminal" evidence="2">
    <location>
        <begin position="11"/>
        <end position="177"/>
    </location>
</feature>